<evidence type="ECO:0000313" key="8">
    <source>
        <dbReference type="EMBL" id="UPM42006.1"/>
    </source>
</evidence>
<dbReference type="InterPro" id="IPR010977">
    <property type="entry name" value="Aromatic_deC"/>
</dbReference>
<dbReference type="KEGG" id="haad:MW046_08495"/>
<dbReference type="Gene3D" id="3.40.640.10">
    <property type="entry name" value="Type I PLP-dependent aspartate aminotransferase-like (Major domain)"/>
    <property type="match status" value="1"/>
</dbReference>
<dbReference type="InterPro" id="IPR021115">
    <property type="entry name" value="Pyridoxal-P_BS"/>
</dbReference>
<dbReference type="Pfam" id="PF00282">
    <property type="entry name" value="Pyridoxal_deC"/>
    <property type="match status" value="1"/>
</dbReference>
<accession>A0A8T9ZZP4</accession>
<evidence type="ECO:0000256" key="4">
    <source>
        <dbReference type="ARBA" id="ARBA00022898"/>
    </source>
</evidence>
<dbReference type="Proteomes" id="UP000831768">
    <property type="component" value="Chromosome"/>
</dbReference>
<dbReference type="CDD" id="cd06450">
    <property type="entry name" value="DOPA_deC_like"/>
    <property type="match status" value="1"/>
</dbReference>
<dbReference type="GO" id="GO:0019752">
    <property type="term" value="P:carboxylic acid metabolic process"/>
    <property type="evidence" value="ECO:0007669"/>
    <property type="project" value="InterPro"/>
</dbReference>
<dbReference type="InterPro" id="IPR015421">
    <property type="entry name" value="PyrdxlP-dep_Trfase_major"/>
</dbReference>
<dbReference type="InterPro" id="IPR015422">
    <property type="entry name" value="PyrdxlP-dep_Trfase_small"/>
</dbReference>
<dbReference type="GO" id="GO:0005737">
    <property type="term" value="C:cytoplasm"/>
    <property type="evidence" value="ECO:0007669"/>
    <property type="project" value="TreeGrafter"/>
</dbReference>
<keyword evidence="4 6" id="KW-0663">Pyridoxal phosphate</keyword>
<evidence type="ECO:0000256" key="6">
    <source>
        <dbReference type="PIRSR" id="PIRSR602129-50"/>
    </source>
</evidence>
<dbReference type="PANTHER" id="PTHR45677:SF8">
    <property type="entry name" value="CYSTEINE SULFINIC ACID DECARBOXYLASE"/>
    <property type="match status" value="1"/>
</dbReference>
<keyword evidence="9" id="KW-1185">Reference proteome</keyword>
<organism evidence="8 9">
    <name type="scientific">Halocatena salina</name>
    <dbReference type="NCBI Taxonomy" id="2934340"/>
    <lineage>
        <taxon>Archaea</taxon>
        <taxon>Methanobacteriati</taxon>
        <taxon>Methanobacteriota</taxon>
        <taxon>Stenosarchaea group</taxon>
        <taxon>Halobacteria</taxon>
        <taxon>Halobacteriales</taxon>
        <taxon>Natronomonadaceae</taxon>
        <taxon>Halocatena</taxon>
    </lineage>
</organism>
<evidence type="ECO:0000256" key="7">
    <source>
        <dbReference type="RuleBase" id="RU000382"/>
    </source>
</evidence>
<keyword evidence="3" id="KW-0210">Decarboxylase</keyword>
<dbReference type="GO" id="GO:0006520">
    <property type="term" value="P:amino acid metabolic process"/>
    <property type="evidence" value="ECO:0007669"/>
    <property type="project" value="InterPro"/>
</dbReference>
<evidence type="ECO:0000256" key="3">
    <source>
        <dbReference type="ARBA" id="ARBA00022793"/>
    </source>
</evidence>
<keyword evidence="8" id="KW-0808">Transferase</keyword>
<feature type="modified residue" description="N6-(pyridoxal phosphate)lysine" evidence="6">
    <location>
        <position position="316"/>
    </location>
</feature>
<dbReference type="SUPFAM" id="SSF53383">
    <property type="entry name" value="PLP-dependent transferases"/>
    <property type="match status" value="1"/>
</dbReference>
<evidence type="ECO:0000256" key="5">
    <source>
        <dbReference type="ARBA" id="ARBA00023239"/>
    </source>
</evidence>
<sequence length="501" mass="54763">MSRADTTERELTAGLFLGSSTTQAYRTAMEQAHQAVTDVYLERATPYSGRSPEQLAFEDREMLPEEGQGLTATIESVAQTVVANSVGTSHPACVAHLQCPPMIPALAAEVLISATNQSLDSWDQAPAATVLETRLIEELADVFGYGDDADGVFTTGGTQSNFMGLLLARNRVLDERFDHDAQVDGLPPAADSLCILCSADAHFTARQAAAQLGLGESAIVSIPTDEHHRLSIDALDSTLTELADSDRQPFALVGTAGTTDFGSIDPLAQLGARAREHDLWFHVDAAYGGALALSDRHREKLRGIETADSIAVDFHKLFYQPLSCGAFLLRDGTHYRYIDRNAAYLNPESDDAAHLVSKSVQTSRRFDALKPYIAFRTLGRDGFGELIDYTLDLATAVAERIEDDPAFELKHEPTLNAVVFRYRPPTDSEEAINDRIRDRLRADGTAMIARTTIDGETCLKFTLLNPRTTVDNVEEILTAIKRHGMALSTGERTEYTRGTKR</sequence>
<dbReference type="EMBL" id="CP096019">
    <property type="protein sequence ID" value="UPM42006.1"/>
    <property type="molecule type" value="Genomic_DNA"/>
</dbReference>
<name>A0A8T9ZZP4_9EURY</name>
<dbReference type="Gene3D" id="1.20.1650.10">
    <property type="entry name" value="PLP-dependent transferases"/>
    <property type="match status" value="1"/>
</dbReference>
<dbReference type="PRINTS" id="PR00800">
    <property type="entry name" value="YHDCRBOXLASE"/>
</dbReference>
<dbReference type="GeneID" id="71928080"/>
<dbReference type="AlphaFoldDB" id="A0A8T9ZZP4"/>
<dbReference type="InterPro" id="IPR002129">
    <property type="entry name" value="PyrdxlP-dep_de-COase"/>
</dbReference>
<comment type="cofactor">
    <cofactor evidence="1 6 7">
        <name>pyridoxal 5'-phosphate</name>
        <dbReference type="ChEBI" id="CHEBI:597326"/>
    </cofactor>
</comment>
<reference evidence="8" key="1">
    <citation type="submission" date="2022-04" db="EMBL/GenBank/DDBJ databases">
        <title>Halocatena sp. nov., isolated from a salt lake.</title>
        <authorList>
            <person name="Cui H.-L."/>
        </authorList>
    </citation>
    <scope>NUCLEOTIDE SEQUENCE</scope>
    <source>
        <strain evidence="8">AD-1</strain>
    </source>
</reference>
<dbReference type="RefSeq" id="WP_247992685.1">
    <property type="nucleotide sequence ID" value="NZ_CP096019.1"/>
</dbReference>
<dbReference type="InterPro" id="IPR015424">
    <property type="entry name" value="PyrdxlP-dep_Trfase"/>
</dbReference>
<dbReference type="GO" id="GO:0030170">
    <property type="term" value="F:pyridoxal phosphate binding"/>
    <property type="evidence" value="ECO:0007669"/>
    <property type="project" value="InterPro"/>
</dbReference>
<evidence type="ECO:0000256" key="2">
    <source>
        <dbReference type="ARBA" id="ARBA00009533"/>
    </source>
</evidence>
<dbReference type="GO" id="GO:0008483">
    <property type="term" value="F:transaminase activity"/>
    <property type="evidence" value="ECO:0007669"/>
    <property type="project" value="UniProtKB-KW"/>
</dbReference>
<comment type="similarity">
    <text evidence="2 7">Belongs to the group II decarboxylase family.</text>
</comment>
<dbReference type="Gene3D" id="3.90.1150.10">
    <property type="entry name" value="Aspartate Aminotransferase, domain 1"/>
    <property type="match status" value="1"/>
</dbReference>
<protein>
    <submittedName>
        <fullName evidence="8">Aspartate aminotransferase family protein</fullName>
    </submittedName>
</protein>
<gene>
    <name evidence="8" type="ORF">MW046_08495</name>
</gene>
<dbReference type="PROSITE" id="PS00392">
    <property type="entry name" value="DDC_GAD_HDC_YDC"/>
    <property type="match status" value="1"/>
</dbReference>
<dbReference type="GO" id="GO:0016831">
    <property type="term" value="F:carboxy-lyase activity"/>
    <property type="evidence" value="ECO:0007669"/>
    <property type="project" value="UniProtKB-KW"/>
</dbReference>
<proteinExistence type="inferred from homology"/>
<dbReference type="PANTHER" id="PTHR45677">
    <property type="entry name" value="GLUTAMATE DECARBOXYLASE-RELATED"/>
    <property type="match status" value="1"/>
</dbReference>
<evidence type="ECO:0000256" key="1">
    <source>
        <dbReference type="ARBA" id="ARBA00001933"/>
    </source>
</evidence>
<keyword evidence="8" id="KW-0032">Aminotransferase</keyword>
<evidence type="ECO:0000313" key="9">
    <source>
        <dbReference type="Proteomes" id="UP000831768"/>
    </source>
</evidence>
<keyword evidence="5 7" id="KW-0456">Lyase</keyword>